<evidence type="ECO:0000313" key="3">
    <source>
        <dbReference type="Proteomes" id="UP001476247"/>
    </source>
</evidence>
<protein>
    <submittedName>
        <fullName evidence="2">Uncharacterized protein</fullName>
    </submittedName>
</protein>
<sequence length="611" mass="71010">MSTGNPPPEKEKILGIPYLSPTLDKEISTDNIGSNSEPTTINREDTEKNKKDNKKENIKKNEENKKNEKNEKNKKKVSSGIPVLEDSGSNMGLRINKRRASDAVETSASTSVETLNLPNSEYLGEQQKELITLFLKHSRKIECQHCRSLGKINITRIDDIEIEDTHVTEIIFTCRACSKKNIESKVQAIVLGKSKIKKRQVTEDEEMVEEESNKNVTVEEQYEINRHQLQCKECGSHGTINKNGHNQSKPPQRQFKCKKCNKSVTSSEMKILLKYFITKIEMKEQDEENNNVVHDDYADNDFADTDDENIMEYNMETDDEVELVMDVRSEILMLKKRLNITEKETKKYNELMKDLQQDTINIPDTLSNTEYPKLQPTGTIQQQQKTTWPKKQRNQFFRHNNPSKKQMELATRTFEDKIEDNKFINVYLPCKRRLKPSEIRKKLSFVGIDNLQILDTYCPDWDTVLLLIHEKYKETLETKLGKAGIMLKEYNYLHVSHLRDSRLTELTIDEKVEKLKLIRNNCSMRALQFIRDPVKKSVARCFHRQQLINDQQLKQVLTGSNSEAAKRTFSEKQIQNEENEAMEVIIEKEKNTEVEEDETLLGTTQTHTNTI</sequence>
<gene>
    <name evidence="2" type="ORF">HPULCUR_000287</name>
</gene>
<name>A0ABP9XJF6_9FUNG</name>
<proteinExistence type="predicted"/>
<accession>A0ABP9XJF6</accession>
<comment type="caution">
    <text evidence="2">The sequence shown here is derived from an EMBL/GenBank/DDBJ whole genome shotgun (WGS) entry which is preliminary data.</text>
</comment>
<evidence type="ECO:0000256" key="1">
    <source>
        <dbReference type="SAM" id="MobiDB-lite"/>
    </source>
</evidence>
<feature type="region of interest" description="Disordered" evidence="1">
    <location>
        <begin position="366"/>
        <end position="391"/>
    </location>
</feature>
<reference evidence="2 3" key="1">
    <citation type="submission" date="2024-04" db="EMBL/GenBank/DDBJ databases">
        <title>genome sequences of Mucor flavus KT1a and Helicostylum pulchrum KT1b strains isolation_sourced from the surface of a dry-aged beef.</title>
        <authorList>
            <person name="Toyotome T."/>
            <person name="Hosono M."/>
            <person name="Torimaru M."/>
            <person name="Fukuda K."/>
            <person name="Mikami N."/>
        </authorList>
    </citation>
    <scope>NUCLEOTIDE SEQUENCE [LARGE SCALE GENOMIC DNA]</scope>
    <source>
        <strain evidence="2 3">KT1b</strain>
    </source>
</reference>
<feature type="compositionally biased region" description="Polar residues" evidence="1">
    <location>
        <begin position="29"/>
        <end position="41"/>
    </location>
</feature>
<feature type="compositionally biased region" description="Basic and acidic residues" evidence="1">
    <location>
        <begin position="42"/>
        <end position="71"/>
    </location>
</feature>
<evidence type="ECO:0000313" key="2">
    <source>
        <dbReference type="EMBL" id="GAA5794938.1"/>
    </source>
</evidence>
<dbReference type="EMBL" id="BAABUJ010000004">
    <property type="protein sequence ID" value="GAA5794938.1"/>
    <property type="molecule type" value="Genomic_DNA"/>
</dbReference>
<keyword evidence="3" id="KW-1185">Reference proteome</keyword>
<feature type="region of interest" description="Disordered" evidence="1">
    <location>
        <begin position="1"/>
        <end position="92"/>
    </location>
</feature>
<organism evidence="2 3">
    <name type="scientific">Helicostylum pulchrum</name>
    <dbReference type="NCBI Taxonomy" id="562976"/>
    <lineage>
        <taxon>Eukaryota</taxon>
        <taxon>Fungi</taxon>
        <taxon>Fungi incertae sedis</taxon>
        <taxon>Mucoromycota</taxon>
        <taxon>Mucoromycotina</taxon>
        <taxon>Mucoromycetes</taxon>
        <taxon>Mucorales</taxon>
        <taxon>Mucorineae</taxon>
        <taxon>Mucoraceae</taxon>
        <taxon>Helicostylum</taxon>
    </lineage>
</organism>
<dbReference type="Proteomes" id="UP001476247">
    <property type="component" value="Unassembled WGS sequence"/>
</dbReference>